<gene>
    <name evidence="1" type="ORF">IAB26_02265</name>
</gene>
<evidence type="ECO:0000313" key="2">
    <source>
        <dbReference type="Proteomes" id="UP000886886"/>
    </source>
</evidence>
<dbReference type="AlphaFoldDB" id="A0A9D0ZTM1"/>
<comment type="caution">
    <text evidence="1">The sequence shown here is derived from an EMBL/GenBank/DDBJ whole genome shotgun (WGS) entry which is preliminary data.</text>
</comment>
<protein>
    <submittedName>
        <fullName evidence="1">Uncharacterized protein</fullName>
    </submittedName>
</protein>
<organism evidence="1 2">
    <name type="scientific">Candidatus Limivivens merdigallinarum</name>
    <dbReference type="NCBI Taxonomy" id="2840859"/>
    <lineage>
        <taxon>Bacteria</taxon>
        <taxon>Bacillati</taxon>
        <taxon>Bacillota</taxon>
        <taxon>Clostridia</taxon>
        <taxon>Lachnospirales</taxon>
        <taxon>Lachnospiraceae</taxon>
        <taxon>Lachnospiraceae incertae sedis</taxon>
        <taxon>Candidatus Limivivens</taxon>
    </lineage>
</organism>
<proteinExistence type="predicted"/>
<evidence type="ECO:0000313" key="1">
    <source>
        <dbReference type="EMBL" id="HIQ95363.1"/>
    </source>
</evidence>
<sequence>MNQESLPPLTPLDVIAAKNELQIMKALVPYLPHGRQKSFAVLIKLMEIQNLLDFFGSEPDLTACGMVEPAADPAEILREAAAYAFPSDRERLSQGIQIFEVMQMMQAMGSGMDTEELLQNFLTPEQREMFEAYQNLNL</sequence>
<dbReference type="EMBL" id="DVFT01000029">
    <property type="protein sequence ID" value="HIQ95363.1"/>
    <property type="molecule type" value="Genomic_DNA"/>
</dbReference>
<reference evidence="1" key="2">
    <citation type="journal article" date="2021" name="PeerJ">
        <title>Extensive microbial diversity within the chicken gut microbiome revealed by metagenomics and culture.</title>
        <authorList>
            <person name="Gilroy R."/>
            <person name="Ravi A."/>
            <person name="Getino M."/>
            <person name="Pursley I."/>
            <person name="Horton D.L."/>
            <person name="Alikhan N.F."/>
            <person name="Baker D."/>
            <person name="Gharbi K."/>
            <person name="Hall N."/>
            <person name="Watson M."/>
            <person name="Adriaenssens E.M."/>
            <person name="Foster-Nyarko E."/>
            <person name="Jarju S."/>
            <person name="Secka A."/>
            <person name="Antonio M."/>
            <person name="Oren A."/>
            <person name="Chaudhuri R.R."/>
            <person name="La Ragione R."/>
            <person name="Hildebrand F."/>
            <person name="Pallen M.J."/>
        </authorList>
    </citation>
    <scope>NUCLEOTIDE SEQUENCE</scope>
    <source>
        <strain evidence="1">ChiSjej3B21-11622</strain>
    </source>
</reference>
<accession>A0A9D0ZTM1</accession>
<name>A0A9D0ZTM1_9FIRM</name>
<reference evidence="1" key="1">
    <citation type="submission" date="2020-10" db="EMBL/GenBank/DDBJ databases">
        <authorList>
            <person name="Gilroy R."/>
        </authorList>
    </citation>
    <scope>NUCLEOTIDE SEQUENCE</scope>
    <source>
        <strain evidence="1">ChiSjej3B21-11622</strain>
    </source>
</reference>
<dbReference type="Proteomes" id="UP000886886">
    <property type="component" value="Unassembled WGS sequence"/>
</dbReference>